<organism evidence="6 7">
    <name type="scientific">Candidatus Litorirhabdus singularis</name>
    <dbReference type="NCBI Taxonomy" id="2518993"/>
    <lineage>
        <taxon>Bacteria</taxon>
        <taxon>Pseudomonadati</taxon>
        <taxon>Pseudomonadota</taxon>
        <taxon>Gammaproteobacteria</taxon>
        <taxon>Cellvibrionales</taxon>
        <taxon>Halieaceae</taxon>
        <taxon>Candidatus Litorirhabdus</taxon>
    </lineage>
</organism>
<evidence type="ECO:0000256" key="5">
    <source>
        <dbReference type="HAMAP-Rule" id="MF_02114"/>
    </source>
</evidence>
<dbReference type="GO" id="GO:0043814">
    <property type="term" value="F:phospholactate guanylyltransferase activity"/>
    <property type="evidence" value="ECO:0007669"/>
    <property type="project" value="UniProtKB-EC"/>
</dbReference>
<reference evidence="6" key="1">
    <citation type="submission" date="2019-02" db="EMBL/GenBank/DDBJ databases">
        <authorList>
            <person name="Li S.-H."/>
        </authorList>
    </citation>
    <scope>NUCLEOTIDE SEQUENCE</scope>
    <source>
        <strain evidence="6">IMCC14734</strain>
    </source>
</reference>
<dbReference type="InterPro" id="IPR029044">
    <property type="entry name" value="Nucleotide-diphossugar_trans"/>
</dbReference>
<comment type="pathway">
    <text evidence="5">Cofactor biosynthesis; coenzyme F420 biosynthesis.</text>
</comment>
<dbReference type="Pfam" id="PF01983">
    <property type="entry name" value="CofC"/>
    <property type="match status" value="1"/>
</dbReference>
<protein>
    <recommendedName>
        <fullName evidence="5">3-phospho-D-glycerate guanylyltransferase</fullName>
        <shortName evidence="5">3PG guanylyltransferase</shortName>
        <ecNumber evidence="5">2.7.7.106</ecNumber>
    </recommendedName>
</protein>
<dbReference type="InterPro" id="IPR002835">
    <property type="entry name" value="CofC"/>
</dbReference>
<dbReference type="EC" id="2.7.7.106" evidence="5"/>
<dbReference type="Gene3D" id="3.90.550.10">
    <property type="entry name" value="Spore Coat Polysaccharide Biosynthesis Protein SpsA, Chain A"/>
    <property type="match status" value="1"/>
</dbReference>
<evidence type="ECO:0000313" key="7">
    <source>
        <dbReference type="Proteomes" id="UP001143362"/>
    </source>
</evidence>
<evidence type="ECO:0000256" key="1">
    <source>
        <dbReference type="ARBA" id="ARBA00022679"/>
    </source>
</evidence>
<evidence type="ECO:0000256" key="2">
    <source>
        <dbReference type="ARBA" id="ARBA00022695"/>
    </source>
</evidence>
<evidence type="ECO:0000256" key="4">
    <source>
        <dbReference type="ARBA" id="ARBA00023134"/>
    </source>
</evidence>
<gene>
    <name evidence="6" type="primary">cofC</name>
    <name evidence="5" type="synonym">fbiD</name>
    <name evidence="6" type="ORF">EYC98_13420</name>
</gene>
<comment type="caution">
    <text evidence="6">The sequence shown here is derived from an EMBL/GenBank/DDBJ whole genome shotgun (WGS) entry which is preliminary data.</text>
</comment>
<dbReference type="SUPFAM" id="SSF53448">
    <property type="entry name" value="Nucleotide-diphospho-sugar transferases"/>
    <property type="match status" value="1"/>
</dbReference>
<keyword evidence="3 5" id="KW-0547">Nucleotide-binding</keyword>
<keyword evidence="1 5" id="KW-0808">Transferase</keyword>
<dbReference type="NCBIfam" id="TIGR03552">
    <property type="entry name" value="F420_cofC"/>
    <property type="match status" value="1"/>
</dbReference>
<evidence type="ECO:0000256" key="3">
    <source>
        <dbReference type="ARBA" id="ARBA00022741"/>
    </source>
</evidence>
<dbReference type="RefSeq" id="WP_279245851.1">
    <property type="nucleotide sequence ID" value="NZ_SHNN01000002.1"/>
</dbReference>
<keyword evidence="2 5" id="KW-0548">Nucleotidyltransferase</keyword>
<comment type="catalytic activity">
    <reaction evidence="5">
        <text>(2R)-3-phosphoglycerate + GTP + H(+) = 3-[(R)-glyceryl]-diphospho-5'-guanosine + diphosphate</text>
        <dbReference type="Rhea" id="RHEA:63440"/>
        <dbReference type="ChEBI" id="CHEBI:15378"/>
        <dbReference type="ChEBI" id="CHEBI:33019"/>
        <dbReference type="ChEBI" id="CHEBI:37565"/>
        <dbReference type="ChEBI" id="CHEBI:58272"/>
        <dbReference type="ChEBI" id="CHEBI:147306"/>
        <dbReference type="EC" id="2.7.7.106"/>
    </reaction>
</comment>
<accession>A0ABT3TKG5</accession>
<sequence length="242" mass="25825">MVWAVLPLKDLVKAKSRLSGVLAPFERRVLMQAMVEDVLTALASVAELEGVLVVSDDPSAELLAHKYGLEWVAEARLGAPGLNGSVAAATAMLAERGVTDFMVLHGDIPLLCAADLQQLLAVYASSDTDIVIAPDLNRDGTNIMVLPAAAELPFCYGQASCAAHTRLAEERGLSVRLVESERTGLDVDEPEDLLRLYHHLVNDPVAEHCAGLLLVDEISQRLRAVDSSGLGTAAMEVKHDAV</sequence>
<dbReference type="Proteomes" id="UP001143362">
    <property type="component" value="Unassembled WGS sequence"/>
</dbReference>
<keyword evidence="7" id="KW-1185">Reference proteome</keyword>
<dbReference type="PANTHER" id="PTHR40392">
    <property type="entry name" value="2-PHOSPHO-L-LACTATE GUANYLYLTRANSFERASE"/>
    <property type="match status" value="1"/>
</dbReference>
<evidence type="ECO:0000313" key="6">
    <source>
        <dbReference type="EMBL" id="MCX2981857.1"/>
    </source>
</evidence>
<comment type="similarity">
    <text evidence="5">Belongs to the CofC family.</text>
</comment>
<comment type="function">
    <text evidence="5">Guanylyltransferase that catalyzes the activation of (2R)-3-phosphoglycerate (3PG) as 3-[(R)-glyceryl]-diphospho-5'-guanosine, via the condensation of 3PG with GTP. It is involved in the biosynthesis of a derivative of the hydride carrier cofactor coenzyme F420, 3PG-F420.</text>
</comment>
<dbReference type="HAMAP" id="MF_02114">
    <property type="entry name" value="CofC"/>
    <property type="match status" value="1"/>
</dbReference>
<name>A0ABT3TKG5_9GAMM</name>
<dbReference type="PANTHER" id="PTHR40392:SF1">
    <property type="entry name" value="2-PHOSPHO-L-LACTATE GUANYLYLTRANSFERASE"/>
    <property type="match status" value="1"/>
</dbReference>
<keyword evidence="4 5" id="KW-0342">GTP-binding</keyword>
<dbReference type="EMBL" id="SHNN01000002">
    <property type="protein sequence ID" value="MCX2981857.1"/>
    <property type="molecule type" value="Genomic_DNA"/>
</dbReference>
<proteinExistence type="inferred from homology"/>